<comment type="caution">
    <text evidence="2">The sequence shown here is derived from an EMBL/GenBank/DDBJ whole genome shotgun (WGS) entry which is preliminary data.</text>
</comment>
<dbReference type="Proteomes" id="UP000541583">
    <property type="component" value="Unassembled WGS sequence"/>
</dbReference>
<dbReference type="InterPro" id="IPR032710">
    <property type="entry name" value="NTF2-like_dom_sf"/>
</dbReference>
<feature type="domain" description="DUF4440" evidence="1">
    <location>
        <begin position="49"/>
        <end position="156"/>
    </location>
</feature>
<keyword evidence="3" id="KW-1185">Reference proteome</keyword>
<name>A0ABR6PFU4_9SPHI</name>
<proteinExistence type="predicted"/>
<accession>A0ABR6PFU4</accession>
<dbReference type="SUPFAM" id="SSF54427">
    <property type="entry name" value="NTF2-like"/>
    <property type="match status" value="1"/>
</dbReference>
<reference evidence="2 3" key="1">
    <citation type="submission" date="2020-08" db="EMBL/GenBank/DDBJ databases">
        <title>Genomic Encyclopedia of Type Strains, Phase IV (KMG-V): Genome sequencing to study the core and pangenomes of soil and plant-associated prokaryotes.</title>
        <authorList>
            <person name="Whitman W."/>
        </authorList>
    </citation>
    <scope>NUCLEOTIDE SEQUENCE [LARGE SCALE GENOMIC DNA]</scope>
    <source>
        <strain evidence="2 3">ANJLi2</strain>
    </source>
</reference>
<dbReference type="InterPro" id="IPR027843">
    <property type="entry name" value="DUF4440"/>
</dbReference>
<dbReference type="EMBL" id="JACHCB010000002">
    <property type="protein sequence ID" value="MBB6108635.1"/>
    <property type="molecule type" value="Genomic_DNA"/>
</dbReference>
<gene>
    <name evidence="2" type="ORF">HDF23_001370</name>
</gene>
<sequence>MKKSLLLLFLTSYSLIPNFFFQFQGLNHSVICRSGKIRQSNASTDEKEILTITQALLDAIVTGDKTVWAKYMADDGFITEEDGVVRTKTAQLSFMKPTDKPFKRKIILTTPTLRRFENTMVLFIVPKEQVAVNGQLINTAYNETDVFVKNHGHWQLLSSHVAEILSVPNAIIQEPSILATYTGTYQLTDGISYLISMQNGKLMEQRTGRAPQELLGESPDVFFTKAQLPHRKIFIKDQTGKVISMIDRRAGNDLTWKKVM</sequence>
<dbReference type="Gene3D" id="3.10.450.50">
    <property type="match status" value="1"/>
</dbReference>
<protein>
    <recommendedName>
        <fullName evidence="1">DUF4440 domain-containing protein</fullName>
    </recommendedName>
</protein>
<dbReference type="Pfam" id="PF14534">
    <property type="entry name" value="DUF4440"/>
    <property type="match status" value="1"/>
</dbReference>
<dbReference type="RefSeq" id="WP_076370932.1">
    <property type="nucleotide sequence ID" value="NZ_FTMG01000002.1"/>
</dbReference>
<evidence type="ECO:0000259" key="1">
    <source>
        <dbReference type="Pfam" id="PF14534"/>
    </source>
</evidence>
<evidence type="ECO:0000313" key="3">
    <source>
        <dbReference type="Proteomes" id="UP000541583"/>
    </source>
</evidence>
<evidence type="ECO:0000313" key="2">
    <source>
        <dbReference type="EMBL" id="MBB6108635.1"/>
    </source>
</evidence>
<organism evidence="2 3">
    <name type="scientific">Mucilaginibacter lappiensis</name>
    <dbReference type="NCBI Taxonomy" id="354630"/>
    <lineage>
        <taxon>Bacteria</taxon>
        <taxon>Pseudomonadati</taxon>
        <taxon>Bacteroidota</taxon>
        <taxon>Sphingobacteriia</taxon>
        <taxon>Sphingobacteriales</taxon>
        <taxon>Sphingobacteriaceae</taxon>
        <taxon>Mucilaginibacter</taxon>
    </lineage>
</organism>